<dbReference type="Gene3D" id="3.40.47.10">
    <property type="match status" value="2"/>
</dbReference>
<dbReference type="InterPro" id="IPR011141">
    <property type="entry name" value="Polyketide_synthase_type-III"/>
</dbReference>
<keyword evidence="7" id="KW-1185">Reference proteome</keyword>
<name>A0A8J3FE28_9ACTN</name>
<dbReference type="Proteomes" id="UP000662200">
    <property type="component" value="Unassembled WGS sequence"/>
</dbReference>
<dbReference type="PANTHER" id="PTHR11877:SF46">
    <property type="entry name" value="TYPE III POLYKETIDE SYNTHASE A"/>
    <property type="match status" value="1"/>
</dbReference>
<evidence type="ECO:0000259" key="5">
    <source>
        <dbReference type="Pfam" id="PF02797"/>
    </source>
</evidence>
<evidence type="ECO:0000256" key="2">
    <source>
        <dbReference type="ARBA" id="ARBA00022679"/>
    </source>
</evidence>
<reference evidence="6" key="1">
    <citation type="journal article" date="2014" name="Int. J. Syst. Evol. Microbiol.">
        <title>Complete genome sequence of Corynebacterium casei LMG S-19264T (=DSM 44701T), isolated from a smear-ripened cheese.</title>
        <authorList>
            <consortium name="US DOE Joint Genome Institute (JGI-PGF)"/>
            <person name="Walter F."/>
            <person name="Albersmeier A."/>
            <person name="Kalinowski J."/>
            <person name="Ruckert C."/>
        </authorList>
    </citation>
    <scope>NUCLEOTIDE SEQUENCE</scope>
    <source>
        <strain evidence="6">JCM 3091</strain>
    </source>
</reference>
<sequence>MTAPPAEPPRPQNGAARIAGIGVAMPPPTRQSALWEGFFAAHFAGRVRPLAERIFANAGVTTRQAVLNPLEEDVTSWSTGRRMSRFAVEVLPLGAAAVSRALADAGLAAADVGLLAVCSCTGYATPGLDILLAHQLGLAPSAQRLFVGHMGCYAALPGLGTAADFVSARQRPAVLLCAELTSLHAQPATSDAQQIVAHALFADAAAAVVLMPGAGPGYAVRDVVSVTDTATADLMTWTVTDLGFRMGLSPKVPDVLAVHVAALVRDLLGAHGLAAPDVGGWAVHPGGPRILRVVEAELGLPEPALAASRAVLDRYGNCSSPTVLLILDALTRQTPPPRYVVMLAFGPGLTLYAALLEADGERRSTSG</sequence>
<evidence type="ECO:0008006" key="8">
    <source>
        <dbReference type="Google" id="ProtNLM"/>
    </source>
</evidence>
<evidence type="ECO:0000256" key="3">
    <source>
        <dbReference type="PIRSR" id="PIRSR000451-1"/>
    </source>
</evidence>
<dbReference type="InterPro" id="IPR012328">
    <property type="entry name" value="Chalcone/stilbene_synt_C"/>
</dbReference>
<evidence type="ECO:0000313" key="7">
    <source>
        <dbReference type="Proteomes" id="UP000662200"/>
    </source>
</evidence>
<dbReference type="InterPro" id="IPR016039">
    <property type="entry name" value="Thiolase-like"/>
</dbReference>
<gene>
    <name evidence="6" type="ORF">GCM10010124_01260</name>
</gene>
<dbReference type="AlphaFoldDB" id="A0A8J3FE28"/>
<keyword evidence="2" id="KW-0808">Transferase</keyword>
<dbReference type="PIRSF" id="PIRSF000451">
    <property type="entry name" value="PKS_III"/>
    <property type="match status" value="1"/>
</dbReference>
<reference evidence="6" key="2">
    <citation type="submission" date="2020-09" db="EMBL/GenBank/DDBJ databases">
        <authorList>
            <person name="Sun Q."/>
            <person name="Ohkuma M."/>
        </authorList>
    </citation>
    <scope>NUCLEOTIDE SEQUENCE</scope>
    <source>
        <strain evidence="6">JCM 3091</strain>
    </source>
</reference>
<dbReference type="InterPro" id="IPR001099">
    <property type="entry name" value="Chalcone/stilbene_synt_N"/>
</dbReference>
<organism evidence="6 7">
    <name type="scientific">Pilimelia terevasa</name>
    <dbReference type="NCBI Taxonomy" id="53372"/>
    <lineage>
        <taxon>Bacteria</taxon>
        <taxon>Bacillati</taxon>
        <taxon>Actinomycetota</taxon>
        <taxon>Actinomycetes</taxon>
        <taxon>Micromonosporales</taxon>
        <taxon>Micromonosporaceae</taxon>
        <taxon>Pilimelia</taxon>
    </lineage>
</organism>
<feature type="domain" description="Chalcone/stilbene synthase N-terminal" evidence="4">
    <location>
        <begin position="13"/>
        <end position="210"/>
    </location>
</feature>
<dbReference type="GO" id="GO:0016747">
    <property type="term" value="F:acyltransferase activity, transferring groups other than amino-acyl groups"/>
    <property type="evidence" value="ECO:0007669"/>
    <property type="project" value="InterPro"/>
</dbReference>
<dbReference type="Pfam" id="PF00195">
    <property type="entry name" value="Chal_sti_synt_N"/>
    <property type="match status" value="1"/>
</dbReference>
<protein>
    <recommendedName>
        <fullName evidence="8">Chalcone synthase</fullName>
    </recommendedName>
</protein>
<dbReference type="Pfam" id="PF02797">
    <property type="entry name" value="Chal_sti_synt_C"/>
    <property type="match status" value="1"/>
</dbReference>
<dbReference type="SUPFAM" id="SSF53901">
    <property type="entry name" value="Thiolase-like"/>
    <property type="match status" value="1"/>
</dbReference>
<comment type="caution">
    <text evidence="6">The sequence shown here is derived from an EMBL/GenBank/DDBJ whole genome shotgun (WGS) entry which is preliminary data.</text>
</comment>
<dbReference type="EMBL" id="BMQC01000001">
    <property type="protein sequence ID" value="GGK12490.1"/>
    <property type="molecule type" value="Genomic_DNA"/>
</dbReference>
<accession>A0A8J3FE28</accession>
<evidence type="ECO:0000313" key="6">
    <source>
        <dbReference type="EMBL" id="GGK12490.1"/>
    </source>
</evidence>
<dbReference type="GO" id="GO:0030639">
    <property type="term" value="P:polyketide biosynthetic process"/>
    <property type="evidence" value="ECO:0007669"/>
    <property type="project" value="TreeGrafter"/>
</dbReference>
<comment type="similarity">
    <text evidence="1">Belongs to the thiolase-like superfamily. Chalcone/stilbene synthases family.</text>
</comment>
<evidence type="ECO:0000259" key="4">
    <source>
        <dbReference type="Pfam" id="PF00195"/>
    </source>
</evidence>
<dbReference type="PANTHER" id="PTHR11877">
    <property type="entry name" value="HYDROXYMETHYLGLUTARYL-COA SYNTHASE"/>
    <property type="match status" value="1"/>
</dbReference>
<evidence type="ECO:0000256" key="1">
    <source>
        <dbReference type="ARBA" id="ARBA00005531"/>
    </source>
</evidence>
<feature type="domain" description="Chalcone/stilbene synthase C-terminal" evidence="5">
    <location>
        <begin position="234"/>
        <end position="356"/>
    </location>
</feature>
<feature type="active site" description="Acyl-thioester intermediate" evidence="3">
    <location>
        <position position="152"/>
    </location>
</feature>
<dbReference type="RefSeq" id="WP_268244312.1">
    <property type="nucleotide sequence ID" value="NZ_BMQC01000001.1"/>
</dbReference>
<proteinExistence type="inferred from homology"/>